<feature type="transmembrane region" description="Helical" evidence="7">
    <location>
        <begin position="177"/>
        <end position="192"/>
    </location>
</feature>
<feature type="transmembrane region" description="Helical" evidence="7">
    <location>
        <begin position="278"/>
        <end position="304"/>
    </location>
</feature>
<keyword evidence="10" id="KW-1185">Reference proteome</keyword>
<evidence type="ECO:0000256" key="5">
    <source>
        <dbReference type="ARBA" id="ARBA00022989"/>
    </source>
</evidence>
<evidence type="ECO:0000313" key="9">
    <source>
        <dbReference type="EMBL" id="KPU43718.1"/>
    </source>
</evidence>
<keyword evidence="3" id="KW-1003">Cell membrane</keyword>
<protein>
    <submittedName>
        <fullName evidence="9">Acyltransferase family protein</fullName>
    </submittedName>
</protein>
<evidence type="ECO:0000256" key="3">
    <source>
        <dbReference type="ARBA" id="ARBA00022475"/>
    </source>
</evidence>
<dbReference type="EMBL" id="LKET01000039">
    <property type="protein sequence ID" value="KPU43718.1"/>
    <property type="molecule type" value="Genomic_DNA"/>
</dbReference>
<dbReference type="GO" id="GO:0016413">
    <property type="term" value="F:O-acetyltransferase activity"/>
    <property type="evidence" value="ECO:0007669"/>
    <property type="project" value="TreeGrafter"/>
</dbReference>
<feature type="transmembrane region" description="Helical" evidence="7">
    <location>
        <begin position="225"/>
        <end position="242"/>
    </location>
</feature>
<feature type="transmembrane region" description="Helical" evidence="7">
    <location>
        <begin position="20"/>
        <end position="39"/>
    </location>
</feature>
<evidence type="ECO:0000259" key="8">
    <source>
        <dbReference type="Pfam" id="PF01757"/>
    </source>
</evidence>
<dbReference type="PANTHER" id="PTHR40074">
    <property type="entry name" value="O-ACETYLTRANSFERASE WECH"/>
    <property type="match status" value="1"/>
</dbReference>
<feature type="transmembrane region" description="Helical" evidence="7">
    <location>
        <begin position="97"/>
        <end position="117"/>
    </location>
</feature>
<dbReference type="InterPro" id="IPR002656">
    <property type="entry name" value="Acyl_transf_3_dom"/>
</dbReference>
<feature type="transmembrane region" description="Helical" evidence="7">
    <location>
        <begin position="248"/>
        <end position="266"/>
    </location>
</feature>
<evidence type="ECO:0000256" key="1">
    <source>
        <dbReference type="ARBA" id="ARBA00004651"/>
    </source>
</evidence>
<feature type="transmembrane region" description="Helical" evidence="7">
    <location>
        <begin position="54"/>
        <end position="76"/>
    </location>
</feature>
<dbReference type="PANTHER" id="PTHR40074:SF2">
    <property type="entry name" value="O-ACETYLTRANSFERASE WECH"/>
    <property type="match status" value="1"/>
</dbReference>
<keyword evidence="4 7" id="KW-0812">Transmembrane</keyword>
<organism evidence="9 10">
    <name type="scientific">Oxobacter pfennigii</name>
    <dbReference type="NCBI Taxonomy" id="36849"/>
    <lineage>
        <taxon>Bacteria</taxon>
        <taxon>Bacillati</taxon>
        <taxon>Bacillota</taxon>
        <taxon>Clostridia</taxon>
        <taxon>Eubacteriales</taxon>
        <taxon>Clostridiaceae</taxon>
        <taxon>Oxobacter</taxon>
    </lineage>
</organism>
<dbReference type="STRING" id="36849.OXPF_31600"/>
<evidence type="ECO:0000256" key="6">
    <source>
        <dbReference type="ARBA" id="ARBA00023136"/>
    </source>
</evidence>
<feature type="transmembrane region" description="Helical" evidence="7">
    <location>
        <begin position="198"/>
        <end position="213"/>
    </location>
</feature>
<feature type="transmembrane region" description="Helical" evidence="7">
    <location>
        <begin position="316"/>
        <end position="337"/>
    </location>
</feature>
<keyword evidence="5 7" id="KW-1133">Transmembrane helix</keyword>
<evidence type="ECO:0000313" key="10">
    <source>
        <dbReference type="Proteomes" id="UP000050326"/>
    </source>
</evidence>
<comment type="caution">
    <text evidence="9">The sequence shown here is derived from an EMBL/GenBank/DDBJ whole genome shotgun (WGS) entry which is preliminary data.</text>
</comment>
<feature type="domain" description="Acyltransferase 3" evidence="8">
    <location>
        <begin position="14"/>
        <end position="333"/>
    </location>
</feature>
<evidence type="ECO:0000256" key="4">
    <source>
        <dbReference type="ARBA" id="ARBA00022692"/>
    </source>
</evidence>
<dbReference type="GO" id="GO:0005886">
    <property type="term" value="C:plasma membrane"/>
    <property type="evidence" value="ECO:0007669"/>
    <property type="project" value="UniProtKB-SubCell"/>
</dbReference>
<comment type="similarity">
    <text evidence="2">Belongs to the acyltransferase 3 family.</text>
</comment>
<reference evidence="9 10" key="1">
    <citation type="submission" date="2015-09" db="EMBL/GenBank/DDBJ databases">
        <title>Genome sequence of Oxobacter pfennigii DSM 3222.</title>
        <authorList>
            <person name="Poehlein A."/>
            <person name="Bengelsdorf F.R."/>
            <person name="Schiel-Bengelsdorf B."/>
            <person name="Duerre P."/>
            <person name="Daniel R."/>
        </authorList>
    </citation>
    <scope>NUCLEOTIDE SEQUENCE [LARGE SCALE GENOMIC DNA]</scope>
    <source>
        <strain evidence="9 10">DSM 3222</strain>
    </source>
</reference>
<dbReference type="GO" id="GO:0009246">
    <property type="term" value="P:enterobacterial common antigen biosynthetic process"/>
    <property type="evidence" value="ECO:0007669"/>
    <property type="project" value="TreeGrafter"/>
</dbReference>
<feature type="transmembrane region" description="Helical" evidence="7">
    <location>
        <begin position="150"/>
        <end position="170"/>
    </location>
</feature>
<dbReference type="Pfam" id="PF01757">
    <property type="entry name" value="Acyl_transf_3"/>
    <property type="match status" value="1"/>
</dbReference>
<keyword evidence="9" id="KW-0012">Acyltransferase</keyword>
<gene>
    <name evidence="9" type="ORF">OXPF_31600</name>
</gene>
<dbReference type="Proteomes" id="UP000050326">
    <property type="component" value="Unassembled WGS sequence"/>
</dbReference>
<dbReference type="OrthoDB" id="1745300at2"/>
<keyword evidence="9" id="KW-0808">Transferase</keyword>
<keyword evidence="6 7" id="KW-0472">Membrane</keyword>
<sequence length="352" mass="41117">MKVNYKIDEELSKRITCMRAILCVLIVFLHSNLTSIQNFNDTMMWAVVKIIKEVLSVIIANLAVPLFFVISSMLLYSKEFTWKENIVKKVRSIGLPYFLWNTLLILFYLFVQNIHVLRTYFSDCSTLITQFSWEDWIDAYLGIFNKTHPIIGPFWFLKDLFFMNVLAIVIKRIVDKIPFFSFGVIVLFWIGIFEVPYISNLSVVFFTLGYFLVKYKISVKAIDKINAKEIIALYLLLIILVLKLGSKYFILQNISILFGMLTLIYVSKHLIQSDLFNLFILIAQHSFVIFACHKTLVTIFFRIAFKLLPQILIVELFQYLFIPILTIVCCIILEIIIKKLSPKFCRMLVGGR</sequence>
<evidence type="ECO:0000256" key="2">
    <source>
        <dbReference type="ARBA" id="ARBA00007400"/>
    </source>
</evidence>
<evidence type="ECO:0000256" key="7">
    <source>
        <dbReference type="SAM" id="Phobius"/>
    </source>
</evidence>
<comment type="subcellular location">
    <subcellularLocation>
        <location evidence="1">Cell membrane</location>
        <topology evidence="1">Multi-pass membrane protein</topology>
    </subcellularLocation>
</comment>
<accession>A0A0P8Y9W6</accession>
<proteinExistence type="inferred from homology"/>
<dbReference type="AlphaFoldDB" id="A0A0P8Y9W6"/>
<name>A0A0P8Y9W6_9CLOT</name>